<protein>
    <recommendedName>
        <fullName evidence="1">PocR domain-containing protein</fullName>
    </recommendedName>
</protein>
<sequence>MGQEAAKTNKPFVGTCHAGLIDFSAPIKVEGKLIATVLGGQILDSAVDIAHLRRTASEIGVNAESLVSSSENIVKVNRKNIEAAAEVLYIVVNSMAQNGYNSIKIATLSKKLSDNFIQASATQEYEVK</sequence>
<comment type="caution">
    <text evidence="2">The sequence shown here is derived from an EMBL/GenBank/DDBJ whole genome shotgun (WGS) entry which is preliminary data.</text>
</comment>
<organism evidence="2 3">
    <name type="scientific">Inconstantimicrobium porci</name>
    <dbReference type="NCBI Taxonomy" id="2652291"/>
    <lineage>
        <taxon>Bacteria</taxon>
        <taxon>Bacillati</taxon>
        <taxon>Bacillota</taxon>
        <taxon>Clostridia</taxon>
        <taxon>Eubacteriales</taxon>
        <taxon>Clostridiaceae</taxon>
        <taxon>Inconstantimicrobium</taxon>
    </lineage>
</organism>
<dbReference type="AlphaFoldDB" id="A0A7X2N0W7"/>
<proteinExistence type="predicted"/>
<dbReference type="Proteomes" id="UP000460287">
    <property type="component" value="Unassembled WGS sequence"/>
</dbReference>
<accession>A0A7X2N0W7</accession>
<dbReference type="EMBL" id="VULX01000025">
    <property type="protein sequence ID" value="MSR92210.1"/>
    <property type="molecule type" value="Genomic_DNA"/>
</dbReference>
<keyword evidence="3" id="KW-1185">Reference proteome</keyword>
<feature type="domain" description="PocR" evidence="1">
    <location>
        <begin position="2"/>
        <end position="100"/>
    </location>
</feature>
<reference evidence="2 3" key="1">
    <citation type="submission" date="2019-08" db="EMBL/GenBank/DDBJ databases">
        <title>In-depth cultivation of the pig gut microbiome towards novel bacterial diversity and tailored functional studies.</title>
        <authorList>
            <person name="Wylensek D."/>
            <person name="Hitch T.C.A."/>
            <person name="Clavel T."/>
        </authorList>
    </citation>
    <scope>NUCLEOTIDE SEQUENCE [LARGE SCALE GENOMIC DNA]</scope>
    <source>
        <strain evidence="2 3">WCA-383-APC-5B</strain>
    </source>
</reference>
<dbReference type="InterPro" id="IPR018771">
    <property type="entry name" value="PocR_dom"/>
</dbReference>
<gene>
    <name evidence="2" type="ORF">FYJ33_12595</name>
</gene>
<name>A0A7X2N0W7_9CLOT</name>
<dbReference type="Pfam" id="PF10114">
    <property type="entry name" value="PocR"/>
    <property type="match status" value="1"/>
</dbReference>
<evidence type="ECO:0000259" key="1">
    <source>
        <dbReference type="Pfam" id="PF10114"/>
    </source>
</evidence>
<evidence type="ECO:0000313" key="3">
    <source>
        <dbReference type="Proteomes" id="UP000460287"/>
    </source>
</evidence>
<evidence type="ECO:0000313" key="2">
    <source>
        <dbReference type="EMBL" id="MSR92210.1"/>
    </source>
</evidence>